<evidence type="ECO:0000313" key="3">
    <source>
        <dbReference type="Proteomes" id="UP001302429"/>
    </source>
</evidence>
<evidence type="ECO:0000313" key="2">
    <source>
        <dbReference type="EMBL" id="WOE74792.1"/>
    </source>
</evidence>
<dbReference type="KEGG" id="acoa:RB602_13235"/>
<evidence type="ECO:0008006" key="4">
    <source>
        <dbReference type="Google" id="ProtNLM"/>
    </source>
</evidence>
<feature type="signal peptide" evidence="1">
    <location>
        <begin position="1"/>
        <end position="24"/>
    </location>
</feature>
<dbReference type="AlphaFoldDB" id="A0AA97I0D0"/>
<feature type="chain" id="PRO_5041701729" description="DUF4142 domain-containing protein" evidence="1">
    <location>
        <begin position="25"/>
        <end position="178"/>
    </location>
</feature>
<keyword evidence="3" id="KW-1185">Reference proteome</keyword>
<proteinExistence type="predicted"/>
<name>A0AA97I0D0_9SPHN</name>
<gene>
    <name evidence="2" type="ORF">RB602_13235</name>
</gene>
<accession>A0AA97I0D0</accession>
<evidence type="ECO:0000256" key="1">
    <source>
        <dbReference type="SAM" id="SignalP"/>
    </source>
</evidence>
<dbReference type="EMBL" id="CP136594">
    <property type="protein sequence ID" value="WOE74792.1"/>
    <property type="molecule type" value="Genomic_DNA"/>
</dbReference>
<protein>
    <recommendedName>
        <fullName evidence="4">DUF4142 domain-containing protein</fullName>
    </recommendedName>
</protein>
<dbReference type="RefSeq" id="WP_317081133.1">
    <property type="nucleotide sequence ID" value="NZ_CP136594.1"/>
</dbReference>
<dbReference type="Proteomes" id="UP001302429">
    <property type="component" value="Chromosome"/>
</dbReference>
<keyword evidence="1" id="KW-0732">Signal</keyword>
<sequence>MTCNPAISLLPILLCSALTLNGCAAPNADFPELKRRAIEDLPVDDQPVKRASGLAIMAMPDDLREQVAALLLEAKQADESFQSDLAKTRRAVGIGRSAGRNSENWSVAQTEISALSRYHNRSINALSALDTLSMAETEKQYTRDAIYDLRPIAEAQAEIERLVAAQRGILTDLSTQLR</sequence>
<organism evidence="2 3">
    <name type="scientific">Alterisphingorhabdus coralli</name>
    <dbReference type="NCBI Taxonomy" id="3071408"/>
    <lineage>
        <taxon>Bacteria</taxon>
        <taxon>Pseudomonadati</taxon>
        <taxon>Pseudomonadota</taxon>
        <taxon>Alphaproteobacteria</taxon>
        <taxon>Sphingomonadales</taxon>
        <taxon>Sphingomonadaceae</taxon>
        <taxon>Alterisphingorhabdus (ex Yan et al. 2024)</taxon>
    </lineage>
</organism>
<reference evidence="2 3" key="1">
    <citation type="submission" date="2023-10" db="EMBL/GenBank/DDBJ databases">
        <title>Complete genome sequence of a Sphingomonadaceae bacterium.</title>
        <authorList>
            <person name="Yan C."/>
        </authorList>
    </citation>
    <scope>NUCLEOTIDE SEQUENCE [LARGE SCALE GENOMIC DNA]</scope>
    <source>
        <strain evidence="2 3">SCSIO 66989</strain>
    </source>
</reference>